<dbReference type="RefSeq" id="WP_175591722.1">
    <property type="nucleotide sequence ID" value="NZ_JABWGN010000008.1"/>
</dbReference>
<protein>
    <submittedName>
        <fullName evidence="3">Sporulation protein</fullName>
    </submittedName>
</protein>
<keyword evidence="2" id="KW-0472">Membrane</keyword>
<keyword evidence="2" id="KW-0812">Transmembrane</keyword>
<dbReference type="AlphaFoldDB" id="A0A7Y6IB92"/>
<sequence>MDIKQLIEKSGDAGVVRRVFGEPVRQGDVTVVPVARVAGGGGGGEGRRQAAEGEESGTGSGGGFGYAAWPAGVYVIKNDDVRWQPAVDVTRIVIGGQITFVVLLLMLRSILKKRRRR</sequence>
<gene>
    <name evidence="3" type="ORF">HTZ77_23085</name>
</gene>
<feature type="transmembrane region" description="Helical" evidence="2">
    <location>
        <begin position="92"/>
        <end position="111"/>
    </location>
</feature>
<keyword evidence="2" id="KW-1133">Transmembrane helix</keyword>
<feature type="region of interest" description="Disordered" evidence="1">
    <location>
        <begin position="37"/>
        <end position="61"/>
    </location>
</feature>
<dbReference type="EMBL" id="JABWGN010000008">
    <property type="protein sequence ID" value="NUW34300.1"/>
    <property type="molecule type" value="Genomic_DNA"/>
</dbReference>
<organism evidence="3 4">
    <name type="scientific">Nonomuraea montanisoli</name>
    <dbReference type="NCBI Taxonomy" id="2741721"/>
    <lineage>
        <taxon>Bacteria</taxon>
        <taxon>Bacillati</taxon>
        <taxon>Actinomycetota</taxon>
        <taxon>Actinomycetes</taxon>
        <taxon>Streptosporangiales</taxon>
        <taxon>Streptosporangiaceae</taxon>
        <taxon>Nonomuraea</taxon>
    </lineage>
</organism>
<dbReference type="Proteomes" id="UP000586042">
    <property type="component" value="Unassembled WGS sequence"/>
</dbReference>
<evidence type="ECO:0000256" key="2">
    <source>
        <dbReference type="SAM" id="Phobius"/>
    </source>
</evidence>
<dbReference type="InterPro" id="IPR014229">
    <property type="entry name" value="Spore_YtfJ"/>
</dbReference>
<evidence type="ECO:0000313" key="4">
    <source>
        <dbReference type="Proteomes" id="UP000586042"/>
    </source>
</evidence>
<keyword evidence="4" id="KW-1185">Reference proteome</keyword>
<comment type="caution">
    <text evidence="3">The sequence shown here is derived from an EMBL/GenBank/DDBJ whole genome shotgun (WGS) entry which is preliminary data.</text>
</comment>
<name>A0A7Y6IB92_9ACTN</name>
<dbReference type="Pfam" id="PF09579">
    <property type="entry name" value="Spore_YtfJ"/>
    <property type="match status" value="1"/>
</dbReference>
<accession>A0A7Y6IB92</accession>
<proteinExistence type="predicted"/>
<evidence type="ECO:0000313" key="3">
    <source>
        <dbReference type="EMBL" id="NUW34300.1"/>
    </source>
</evidence>
<reference evidence="3 4" key="1">
    <citation type="submission" date="2020-06" db="EMBL/GenBank/DDBJ databases">
        <title>Nonomuraea sp. SMC257, a novel actinomycete isolated from soil.</title>
        <authorList>
            <person name="Chanama M."/>
        </authorList>
    </citation>
    <scope>NUCLEOTIDE SEQUENCE [LARGE SCALE GENOMIC DNA]</scope>
    <source>
        <strain evidence="3 4">SMC257</strain>
    </source>
</reference>
<evidence type="ECO:0000256" key="1">
    <source>
        <dbReference type="SAM" id="MobiDB-lite"/>
    </source>
</evidence>